<dbReference type="PANTHER" id="PTHR44169">
    <property type="entry name" value="NADPH-DEPENDENT 1-ACYLDIHYDROXYACETONE PHOSPHATE REDUCTASE"/>
    <property type="match status" value="1"/>
</dbReference>
<sequence>MSKPLVVLVTGCTTGGMGFHFAEEYAREGCKVYATARNVDAMKGFSGTNIYRRKVDVTSSEDIDAVVEEIMENEGRIDIVVNNAGVIGISPIVDLDLDKVQRTFDANTFSLIRMAKAVVPHMAKARSGLIVNIGSVVGNLASPWNGLYASTKAAQHSLSDNLAMELSPFNIRVMLVAPGGVKSNIASNGAAEFNLPSNSLYVPWLDNIIARMWLSQGPRSWPADRFAKHIVSQTLRANPPRYISVGAWTTVYKILAWLPRSLALWVLWRNSSKLKKAVA</sequence>
<dbReference type="Pfam" id="PF00106">
    <property type="entry name" value="adh_short"/>
    <property type="match status" value="1"/>
</dbReference>
<evidence type="ECO:0000313" key="5">
    <source>
        <dbReference type="Proteomes" id="UP000305067"/>
    </source>
</evidence>
<dbReference type="Proteomes" id="UP000305067">
    <property type="component" value="Unassembled WGS sequence"/>
</dbReference>
<evidence type="ECO:0000256" key="1">
    <source>
        <dbReference type="ARBA" id="ARBA00006484"/>
    </source>
</evidence>
<dbReference type="InterPro" id="IPR002347">
    <property type="entry name" value="SDR_fam"/>
</dbReference>
<organism evidence="4 5">
    <name type="scientific">Pterulicium gracile</name>
    <dbReference type="NCBI Taxonomy" id="1884261"/>
    <lineage>
        <taxon>Eukaryota</taxon>
        <taxon>Fungi</taxon>
        <taxon>Dikarya</taxon>
        <taxon>Basidiomycota</taxon>
        <taxon>Agaricomycotina</taxon>
        <taxon>Agaricomycetes</taxon>
        <taxon>Agaricomycetidae</taxon>
        <taxon>Agaricales</taxon>
        <taxon>Pleurotineae</taxon>
        <taxon>Pterulaceae</taxon>
        <taxon>Pterulicium</taxon>
    </lineage>
</organism>
<dbReference type="STRING" id="1884261.A0A5C3QDW5"/>
<dbReference type="Gene3D" id="3.40.50.720">
    <property type="entry name" value="NAD(P)-binding Rossmann-like Domain"/>
    <property type="match status" value="1"/>
</dbReference>
<dbReference type="PANTHER" id="PTHR44169:SF6">
    <property type="entry name" value="NADPH-DEPENDENT 1-ACYLDIHYDROXYACETONE PHOSPHATE REDUCTASE"/>
    <property type="match status" value="1"/>
</dbReference>
<gene>
    <name evidence="4" type="ORF">BDV98DRAFT_570768</name>
</gene>
<keyword evidence="5" id="KW-1185">Reference proteome</keyword>
<dbReference type="CDD" id="cd05374">
    <property type="entry name" value="17beta-HSD-like_SDR_c"/>
    <property type="match status" value="1"/>
</dbReference>
<evidence type="ECO:0000256" key="2">
    <source>
        <dbReference type="ARBA" id="ARBA00023002"/>
    </source>
</evidence>
<evidence type="ECO:0008006" key="6">
    <source>
        <dbReference type="Google" id="ProtNLM"/>
    </source>
</evidence>
<dbReference type="GO" id="GO:0005783">
    <property type="term" value="C:endoplasmic reticulum"/>
    <property type="evidence" value="ECO:0007669"/>
    <property type="project" value="TreeGrafter"/>
</dbReference>
<dbReference type="InterPro" id="IPR036291">
    <property type="entry name" value="NAD(P)-bd_dom_sf"/>
</dbReference>
<dbReference type="SUPFAM" id="SSF51735">
    <property type="entry name" value="NAD(P)-binding Rossmann-fold domains"/>
    <property type="match status" value="1"/>
</dbReference>
<evidence type="ECO:0000313" key="4">
    <source>
        <dbReference type="EMBL" id="TFK99736.1"/>
    </source>
</evidence>
<name>A0A5C3QDW5_9AGAR</name>
<dbReference type="GO" id="GO:0016491">
    <property type="term" value="F:oxidoreductase activity"/>
    <property type="evidence" value="ECO:0007669"/>
    <property type="project" value="UniProtKB-KW"/>
</dbReference>
<keyword evidence="2" id="KW-0560">Oxidoreductase</keyword>
<accession>A0A5C3QDW5</accession>
<comment type="similarity">
    <text evidence="1 3">Belongs to the short-chain dehydrogenases/reductases (SDR) family.</text>
</comment>
<evidence type="ECO:0000256" key="3">
    <source>
        <dbReference type="RuleBase" id="RU000363"/>
    </source>
</evidence>
<dbReference type="PRINTS" id="PR00081">
    <property type="entry name" value="GDHRDH"/>
</dbReference>
<reference evidence="4 5" key="1">
    <citation type="journal article" date="2019" name="Nat. Ecol. Evol.">
        <title>Megaphylogeny resolves global patterns of mushroom evolution.</title>
        <authorList>
            <person name="Varga T."/>
            <person name="Krizsan K."/>
            <person name="Foldi C."/>
            <person name="Dima B."/>
            <person name="Sanchez-Garcia M."/>
            <person name="Sanchez-Ramirez S."/>
            <person name="Szollosi G.J."/>
            <person name="Szarkandi J.G."/>
            <person name="Papp V."/>
            <person name="Albert L."/>
            <person name="Andreopoulos W."/>
            <person name="Angelini C."/>
            <person name="Antonin V."/>
            <person name="Barry K.W."/>
            <person name="Bougher N.L."/>
            <person name="Buchanan P."/>
            <person name="Buyck B."/>
            <person name="Bense V."/>
            <person name="Catcheside P."/>
            <person name="Chovatia M."/>
            <person name="Cooper J."/>
            <person name="Damon W."/>
            <person name="Desjardin D."/>
            <person name="Finy P."/>
            <person name="Geml J."/>
            <person name="Haridas S."/>
            <person name="Hughes K."/>
            <person name="Justo A."/>
            <person name="Karasinski D."/>
            <person name="Kautmanova I."/>
            <person name="Kiss B."/>
            <person name="Kocsube S."/>
            <person name="Kotiranta H."/>
            <person name="LaButti K.M."/>
            <person name="Lechner B.E."/>
            <person name="Liimatainen K."/>
            <person name="Lipzen A."/>
            <person name="Lukacs Z."/>
            <person name="Mihaltcheva S."/>
            <person name="Morgado L.N."/>
            <person name="Niskanen T."/>
            <person name="Noordeloos M.E."/>
            <person name="Ohm R.A."/>
            <person name="Ortiz-Santana B."/>
            <person name="Ovrebo C."/>
            <person name="Racz N."/>
            <person name="Riley R."/>
            <person name="Savchenko A."/>
            <person name="Shiryaev A."/>
            <person name="Soop K."/>
            <person name="Spirin V."/>
            <person name="Szebenyi C."/>
            <person name="Tomsovsky M."/>
            <person name="Tulloss R.E."/>
            <person name="Uehling J."/>
            <person name="Grigoriev I.V."/>
            <person name="Vagvolgyi C."/>
            <person name="Papp T."/>
            <person name="Martin F.M."/>
            <person name="Miettinen O."/>
            <person name="Hibbett D.S."/>
            <person name="Nagy L.G."/>
        </authorList>
    </citation>
    <scope>NUCLEOTIDE SEQUENCE [LARGE SCALE GENOMIC DNA]</scope>
    <source>
        <strain evidence="4 5">CBS 309.79</strain>
    </source>
</reference>
<dbReference type="OrthoDB" id="2102561at2759"/>
<protein>
    <recommendedName>
        <fullName evidence="6">Oxidoreductase</fullName>
    </recommendedName>
</protein>
<proteinExistence type="inferred from homology"/>
<dbReference type="PRINTS" id="PR00080">
    <property type="entry name" value="SDRFAMILY"/>
</dbReference>
<dbReference type="EMBL" id="ML178832">
    <property type="protein sequence ID" value="TFK99736.1"/>
    <property type="molecule type" value="Genomic_DNA"/>
</dbReference>
<dbReference type="AlphaFoldDB" id="A0A5C3QDW5"/>